<feature type="compositionally biased region" description="Basic and acidic residues" evidence="1">
    <location>
        <begin position="277"/>
        <end position="294"/>
    </location>
</feature>
<dbReference type="InterPro" id="IPR050548">
    <property type="entry name" value="PcG_chromatin_remod_factors"/>
</dbReference>
<protein>
    <submittedName>
        <fullName evidence="5">Uncharacterized protein LOC111105525</fullName>
    </submittedName>
</protein>
<dbReference type="PANTHER" id="PTHR12247:SF132">
    <property type="entry name" value="POLYCOMB PROTEIN SCM"/>
    <property type="match status" value="1"/>
</dbReference>
<accession>A0A8B8AZ27</accession>
<keyword evidence="4" id="KW-1185">Reference proteome</keyword>
<feature type="signal peptide" evidence="3">
    <location>
        <begin position="1"/>
        <end position="25"/>
    </location>
</feature>
<feature type="compositionally biased region" description="Low complexity" evidence="1">
    <location>
        <begin position="295"/>
        <end position="305"/>
    </location>
</feature>
<evidence type="ECO:0000313" key="5">
    <source>
        <dbReference type="RefSeq" id="XP_022295579.1"/>
    </source>
</evidence>
<evidence type="ECO:0000256" key="2">
    <source>
        <dbReference type="SAM" id="Phobius"/>
    </source>
</evidence>
<gene>
    <name evidence="5" type="primary">LOC111105525</name>
</gene>
<evidence type="ECO:0000256" key="3">
    <source>
        <dbReference type="SAM" id="SignalP"/>
    </source>
</evidence>
<keyword evidence="2" id="KW-0812">Transmembrane</keyword>
<sequence>MAWNYHQFCMMSVIVGFAVFQVCFDFEIPCNVSTSTVKVVSKCPTTVNEQEEAALRKNCAAIPNKCPKFVYHCVRNWLSTELYEVCAPPLHILGSMCAEYNEDVMSIRSTVHSCMNFTPSCPERYSSTEQYKYPICHKLSNLSNTTPHIERRTNKSQTDLPSNVENKKQFVYDLLWFALSVLAAAALAVAFTLLYRGIKMCKKDKPKDIESQMTQEPFLPKEIMIQSSKENNEKIAQKSQKEDFDSLSENNESSATKTVKLQSFGINLPTDVSCDAKPQKENNSESQIGKRTETESSFQQTSTQEVISLKKAREKEISDIQTRTEKPTLMKTSRINVIQHPQEESWISERSTKVVQENYDHEFENPKIFIRTPFSLRNRDRGLFGQRPHSCIEPGNSSTETTDEELEDIVGKFDNLNLRFPQTSLGMHPRRRHFSSVCYCEKWKSSQKQQSNPTTWTSKDLRQYILEVDPNLAPQAEAMFKDDIDGKAFLLLEIHHMKNHLKFKLGPSLKLFEIKEKLKTQSRQYEHSKRW</sequence>
<dbReference type="GO" id="GO:0003682">
    <property type="term" value="F:chromatin binding"/>
    <property type="evidence" value="ECO:0007669"/>
    <property type="project" value="TreeGrafter"/>
</dbReference>
<dbReference type="InterPro" id="IPR013761">
    <property type="entry name" value="SAM/pointed_sf"/>
</dbReference>
<dbReference type="KEGG" id="cvn:111105525"/>
<dbReference type="GO" id="GO:0045892">
    <property type="term" value="P:negative regulation of DNA-templated transcription"/>
    <property type="evidence" value="ECO:0007669"/>
    <property type="project" value="TreeGrafter"/>
</dbReference>
<keyword evidence="2" id="KW-1133">Transmembrane helix</keyword>
<organism evidence="4 5">
    <name type="scientific">Crassostrea virginica</name>
    <name type="common">Eastern oyster</name>
    <dbReference type="NCBI Taxonomy" id="6565"/>
    <lineage>
        <taxon>Eukaryota</taxon>
        <taxon>Metazoa</taxon>
        <taxon>Spiralia</taxon>
        <taxon>Lophotrochozoa</taxon>
        <taxon>Mollusca</taxon>
        <taxon>Bivalvia</taxon>
        <taxon>Autobranchia</taxon>
        <taxon>Pteriomorphia</taxon>
        <taxon>Ostreida</taxon>
        <taxon>Ostreoidea</taxon>
        <taxon>Ostreidae</taxon>
        <taxon>Crassostrea</taxon>
    </lineage>
</organism>
<evidence type="ECO:0000313" key="4">
    <source>
        <dbReference type="Proteomes" id="UP000694844"/>
    </source>
</evidence>
<proteinExistence type="predicted"/>
<keyword evidence="2" id="KW-0472">Membrane</keyword>
<dbReference type="AlphaFoldDB" id="A0A8B8AZ27"/>
<keyword evidence="3" id="KW-0732">Signal</keyword>
<dbReference type="GeneID" id="111105525"/>
<dbReference type="SUPFAM" id="SSF47769">
    <property type="entry name" value="SAM/Pointed domain"/>
    <property type="match status" value="1"/>
</dbReference>
<dbReference type="PANTHER" id="PTHR12247">
    <property type="entry name" value="POLYCOMB GROUP PROTEIN"/>
    <property type="match status" value="1"/>
</dbReference>
<dbReference type="Gene3D" id="1.10.150.50">
    <property type="entry name" value="Transcription Factor, Ets-1"/>
    <property type="match status" value="1"/>
</dbReference>
<dbReference type="RefSeq" id="XP_022295579.1">
    <property type="nucleotide sequence ID" value="XM_022439871.1"/>
</dbReference>
<dbReference type="GO" id="GO:0005634">
    <property type="term" value="C:nucleus"/>
    <property type="evidence" value="ECO:0007669"/>
    <property type="project" value="TreeGrafter"/>
</dbReference>
<dbReference type="GO" id="GO:0042393">
    <property type="term" value="F:histone binding"/>
    <property type="evidence" value="ECO:0007669"/>
    <property type="project" value="TreeGrafter"/>
</dbReference>
<evidence type="ECO:0000256" key="1">
    <source>
        <dbReference type="SAM" id="MobiDB-lite"/>
    </source>
</evidence>
<dbReference type="Proteomes" id="UP000694844">
    <property type="component" value="Chromosome 7"/>
</dbReference>
<feature type="chain" id="PRO_5034326709" evidence="3">
    <location>
        <begin position="26"/>
        <end position="531"/>
    </location>
</feature>
<feature type="compositionally biased region" description="Basic and acidic residues" evidence="1">
    <location>
        <begin position="232"/>
        <end position="244"/>
    </location>
</feature>
<name>A0A8B8AZ27_CRAVI</name>
<reference evidence="5" key="1">
    <citation type="submission" date="2025-08" db="UniProtKB">
        <authorList>
            <consortium name="RefSeq"/>
        </authorList>
    </citation>
    <scope>IDENTIFICATION</scope>
    <source>
        <tissue evidence="5">Whole sample</tissue>
    </source>
</reference>
<feature type="transmembrane region" description="Helical" evidence="2">
    <location>
        <begin position="174"/>
        <end position="195"/>
    </location>
</feature>
<dbReference type="OrthoDB" id="5912862at2759"/>
<feature type="region of interest" description="Disordered" evidence="1">
    <location>
        <begin position="232"/>
        <end position="255"/>
    </location>
</feature>
<feature type="region of interest" description="Disordered" evidence="1">
    <location>
        <begin position="272"/>
        <end position="305"/>
    </location>
</feature>